<accession>A0ABY9YBQ8</accession>
<evidence type="ECO:0000313" key="2">
    <source>
        <dbReference type="Proteomes" id="UP001305421"/>
    </source>
</evidence>
<keyword evidence="2" id="KW-1185">Reference proteome</keyword>
<gene>
    <name evidence="1" type="ORF">PDM28_16790</name>
</gene>
<organism evidence="1 2">
    <name type="scientific">Stenotrophomonas aracearum</name>
    <dbReference type="NCBI Taxonomy" id="3003272"/>
    <lineage>
        <taxon>Bacteria</taxon>
        <taxon>Pseudomonadati</taxon>
        <taxon>Pseudomonadota</taxon>
        <taxon>Gammaproteobacteria</taxon>
        <taxon>Lysobacterales</taxon>
        <taxon>Lysobacteraceae</taxon>
        <taxon>Stenotrophomonas</taxon>
    </lineage>
</organism>
<reference evidence="1 2" key="1">
    <citation type="submission" date="2022-12" db="EMBL/GenBank/DDBJ databases">
        <title>Two new species, Stenotrophomonas aracearum and Stenotrophomonas oahuensis, isolated from Anthurium (Araceae family) in Hawaii.</title>
        <authorList>
            <person name="Chunag S.C."/>
            <person name="Dobhal S."/>
            <person name="Alvarez A."/>
            <person name="Arif M."/>
        </authorList>
    </citation>
    <scope>NUCLEOTIDE SEQUENCE [LARGE SCALE GENOMIC DNA]</scope>
    <source>
        <strain evidence="1 2">A5588</strain>
    </source>
</reference>
<proteinExistence type="predicted"/>
<evidence type="ECO:0000313" key="1">
    <source>
        <dbReference type="EMBL" id="WNH48302.1"/>
    </source>
</evidence>
<dbReference type="EMBL" id="CP115543">
    <property type="protein sequence ID" value="WNH48302.1"/>
    <property type="molecule type" value="Genomic_DNA"/>
</dbReference>
<dbReference type="Proteomes" id="UP001305421">
    <property type="component" value="Chromosome"/>
</dbReference>
<sequence length="71" mass="7658">MSGYWLTEEAFNRLERARDAASLIASVGEGTGDRTGISFDAIAAIGAYVHEDISRAIADAAPRHDSRRHKG</sequence>
<dbReference type="RefSeq" id="WP_311182915.1">
    <property type="nucleotide sequence ID" value="NZ_CP115543.1"/>
</dbReference>
<protein>
    <submittedName>
        <fullName evidence="1">Uncharacterized protein</fullName>
    </submittedName>
</protein>
<name>A0ABY9YBQ8_9GAMM</name>